<comment type="caution">
    <text evidence="2">The sequence shown here is derived from an EMBL/GenBank/DDBJ whole genome shotgun (WGS) entry which is preliminary data.</text>
</comment>
<reference evidence="2" key="1">
    <citation type="submission" date="2021-01" db="EMBL/GenBank/DDBJ databases">
        <authorList>
            <person name="Kaushik A."/>
        </authorList>
    </citation>
    <scope>NUCLEOTIDE SEQUENCE</scope>
    <source>
        <strain evidence="2">AG6-10EEA</strain>
    </source>
</reference>
<feature type="transmembrane region" description="Helical" evidence="1">
    <location>
        <begin position="278"/>
        <end position="298"/>
    </location>
</feature>
<keyword evidence="1" id="KW-0472">Membrane</keyword>
<dbReference type="Proteomes" id="UP000663853">
    <property type="component" value="Unassembled WGS sequence"/>
</dbReference>
<protein>
    <submittedName>
        <fullName evidence="2">Uncharacterized protein</fullName>
    </submittedName>
</protein>
<gene>
    <name evidence="2" type="ORF">RDB_LOCUS173415</name>
</gene>
<feature type="transmembrane region" description="Helical" evidence="1">
    <location>
        <begin position="115"/>
        <end position="136"/>
    </location>
</feature>
<sequence>MVNHVLASIMESPNPTFRSNFRVIPRRRIQLRNDASAEGWGEAHVPADSGRTFQAFFSEYGPPSGIKPRCPRSTFDISSSTAQATFPSLLPAYPRTSHFFSQSLTMAFQSTMSRLAAVALVLLSLGFLVQASPIAAPAGKEVATIEERTGKNCYGEYCYGGRDIMAIMLLLQKVIEAKLALLDGCLGGGDYAAIIGDIEGSLYAAIGAIKEYHMSMVDFFSGQIMVIAQIWFAIVISVATHCAKWISHAEWAAFVVLAAKMDLALKLCLLAICDLGGAFSGYLAACIALFTQAHIALLSKVQFILCLGAMHLGGY</sequence>
<name>A0A8H3DR03_9AGAM</name>
<proteinExistence type="predicted"/>
<keyword evidence="1" id="KW-1133">Transmembrane helix</keyword>
<evidence type="ECO:0000313" key="2">
    <source>
        <dbReference type="EMBL" id="CAE6533683.1"/>
    </source>
</evidence>
<dbReference type="EMBL" id="CAJMXA010004074">
    <property type="protein sequence ID" value="CAE6533683.1"/>
    <property type="molecule type" value="Genomic_DNA"/>
</dbReference>
<evidence type="ECO:0000313" key="3">
    <source>
        <dbReference type="Proteomes" id="UP000663853"/>
    </source>
</evidence>
<organism evidence="2 3">
    <name type="scientific">Rhizoctonia solani</name>
    <dbReference type="NCBI Taxonomy" id="456999"/>
    <lineage>
        <taxon>Eukaryota</taxon>
        <taxon>Fungi</taxon>
        <taxon>Dikarya</taxon>
        <taxon>Basidiomycota</taxon>
        <taxon>Agaricomycotina</taxon>
        <taxon>Agaricomycetes</taxon>
        <taxon>Cantharellales</taxon>
        <taxon>Ceratobasidiaceae</taxon>
        <taxon>Rhizoctonia</taxon>
    </lineage>
</organism>
<evidence type="ECO:0000256" key="1">
    <source>
        <dbReference type="SAM" id="Phobius"/>
    </source>
</evidence>
<dbReference type="AlphaFoldDB" id="A0A8H3DR03"/>
<keyword evidence="1" id="KW-0812">Transmembrane</keyword>
<accession>A0A8H3DR03</accession>
<feature type="transmembrane region" description="Helical" evidence="1">
    <location>
        <begin position="220"/>
        <end position="239"/>
    </location>
</feature>